<evidence type="ECO:0000256" key="1">
    <source>
        <dbReference type="SAM" id="MobiDB-lite"/>
    </source>
</evidence>
<dbReference type="OMA" id="CHIANPG"/>
<reference evidence="4" key="1">
    <citation type="submission" date="2011-07" db="EMBL/GenBank/DDBJ databases">
        <title>Divergent evolution of antigenic variation in African trypanosomes.</title>
        <authorList>
            <person name="Jackson A.P."/>
            <person name="Berry A."/>
            <person name="Allison H.C."/>
            <person name="Burton P."/>
            <person name="Anderson J."/>
            <person name="Aslett M."/>
            <person name="Brown R."/>
            <person name="Corton N."/>
            <person name="Harris D."/>
            <person name="Hauser H."/>
            <person name="Gamble J."/>
            <person name="Gilderthorp R."/>
            <person name="McQuillan J."/>
            <person name="Quail M.A."/>
            <person name="Sanders M."/>
            <person name="Van Tonder A."/>
            <person name="Ginger M.L."/>
            <person name="Donelson J.E."/>
            <person name="Field M.C."/>
            <person name="Barry J.D."/>
            <person name="Berriman M."/>
            <person name="Hertz-Fowler C."/>
        </authorList>
    </citation>
    <scope>NUCLEOTIDE SEQUENCE [LARGE SCALE GENOMIC DNA]</scope>
    <source>
        <strain evidence="4">IL3000</strain>
    </source>
</reference>
<accession>F9WGV2</accession>
<organism evidence="3 4">
    <name type="scientific">Trypanosoma congolense (strain IL3000)</name>
    <dbReference type="NCBI Taxonomy" id="1068625"/>
    <lineage>
        <taxon>Eukaryota</taxon>
        <taxon>Discoba</taxon>
        <taxon>Euglenozoa</taxon>
        <taxon>Kinetoplastea</taxon>
        <taxon>Metakinetoplastina</taxon>
        <taxon>Trypanosomatida</taxon>
        <taxon>Trypanosomatidae</taxon>
        <taxon>Trypanosoma</taxon>
        <taxon>Nannomonas</taxon>
    </lineage>
</organism>
<feature type="region of interest" description="Disordered" evidence="1">
    <location>
        <begin position="1"/>
        <end position="28"/>
    </location>
</feature>
<protein>
    <submittedName>
        <fullName evidence="3">WGS project CAEQ00000000 data, annotated contig 555</fullName>
    </submittedName>
</protein>
<dbReference type="VEuPathDB" id="TriTrypDB:TcIL3000_0_14540"/>
<gene>
    <name evidence="3" type="ORF">TCIL3000_0_14540</name>
</gene>
<comment type="caution">
    <text evidence="3">The sequence shown here is derived from an EMBL/GenBank/DDBJ whole genome shotgun (WGS) entry which is preliminary data.</text>
</comment>
<dbReference type="Pfam" id="PF23398">
    <property type="entry name" value="FAZ1_cons"/>
    <property type="match status" value="1"/>
</dbReference>
<evidence type="ECO:0000313" key="4">
    <source>
        <dbReference type="Proteomes" id="UP000000702"/>
    </source>
</evidence>
<feature type="domain" description="Flagellar attachment zone protein 1 conserved" evidence="2">
    <location>
        <begin position="424"/>
        <end position="503"/>
    </location>
</feature>
<dbReference type="InterPro" id="IPR056614">
    <property type="entry name" value="FAZ1_cons"/>
</dbReference>
<evidence type="ECO:0000313" key="3">
    <source>
        <dbReference type="EMBL" id="CCD16540.1"/>
    </source>
</evidence>
<dbReference type="Proteomes" id="UP000000702">
    <property type="component" value="Unassembled WGS sequence"/>
</dbReference>
<reference evidence="3 4" key="2">
    <citation type="journal article" date="2012" name="Proc. Natl. Acad. Sci. U.S.A.">
        <title>Antigenic diversity is generated by distinct evolutionary mechanisms in African trypanosome species.</title>
        <authorList>
            <person name="Jackson A.P."/>
            <person name="Berry A."/>
            <person name="Aslett M."/>
            <person name="Allison H.C."/>
            <person name="Burton P."/>
            <person name="Vavrova-Anderson J."/>
            <person name="Brown R."/>
            <person name="Browne H."/>
            <person name="Corton N."/>
            <person name="Hauser H."/>
            <person name="Gamble J."/>
            <person name="Gilderthorp R."/>
            <person name="Marcello L."/>
            <person name="McQuillan J."/>
            <person name="Otto T.D."/>
            <person name="Quail M.A."/>
            <person name="Sanders M.J."/>
            <person name="van Tonder A."/>
            <person name="Ginger M.L."/>
            <person name="Field M.C."/>
            <person name="Barry J.D."/>
            <person name="Hertz-Fowler C."/>
            <person name="Berriman M."/>
        </authorList>
    </citation>
    <scope>NUCLEOTIDE SEQUENCE [LARGE SCALE GENOMIC DNA]</scope>
    <source>
        <strain evidence="3 4">IL3000</strain>
    </source>
</reference>
<dbReference type="EMBL" id="CAEQ01002332">
    <property type="protein sequence ID" value="CCD16540.1"/>
    <property type="molecule type" value="Genomic_DNA"/>
</dbReference>
<proteinExistence type="predicted"/>
<keyword evidence="4" id="KW-1185">Reference proteome</keyword>
<dbReference type="AlphaFoldDB" id="F9WGV2"/>
<sequence length="507" mass="56083">MVVTMPRGEVVGGPPKSTPPGCLSSQTTPRSELKCRRFCSAAETLSPYPDGVCLRAHREHIPNPELMDTAIRNERKIPLDVKSFTQIAHPLDVYFTGTGGSCVFRRSDLNSEDFVSPDDCHYDAGYWTLAFVTESGEKVGVLKMVAPFEGEVMTFNNVIDTIQERAALLNFHVIYATYFDRDFGTYALLTPQTLQFHTDRFQVVVEMERPHDSEAADAPVADAKPLSVSPLRGGGSPAVDAVKRGNNVCGTSLKPPQILTSLLFRAPRVVDGVVAGGEVSGEARRPLQLEEVLYRSLKAAEEEERSKIAMDESTSRLILHATESTAMYRMLRYKRVSESPCKPDASSSRCACDIFQRSPTVDDCKLNNSWSAHGEGGGTDNTTSSMQLSLIEKLDLFSLHFDPPTKADKEEPALNVIKLRITSRDKDWNRILQAKPKQLEEAIASDLCLSLGVRRMAVTVCFTEPSSLTVTIVRPCCDTRTNKELQVAMSKFGFPNLMKIYDTDTLL</sequence>
<evidence type="ECO:0000259" key="2">
    <source>
        <dbReference type="Pfam" id="PF23398"/>
    </source>
</evidence>
<name>F9WGV2_TRYCI</name>